<feature type="domain" description="PASTA" evidence="1">
    <location>
        <begin position="4"/>
        <end position="70"/>
    </location>
</feature>
<name>A0ABX1JD91_9PSEU</name>
<dbReference type="PROSITE" id="PS51178">
    <property type="entry name" value="PASTA"/>
    <property type="match status" value="1"/>
</dbReference>
<evidence type="ECO:0000259" key="1">
    <source>
        <dbReference type="PROSITE" id="PS51178"/>
    </source>
</evidence>
<accession>A0ABX1JD91</accession>
<dbReference type="Gene3D" id="3.30.10.20">
    <property type="match status" value="1"/>
</dbReference>
<evidence type="ECO:0000313" key="2">
    <source>
        <dbReference type="EMBL" id="NKQ56829.1"/>
    </source>
</evidence>
<dbReference type="CDD" id="cd06577">
    <property type="entry name" value="PASTA_pknB"/>
    <property type="match status" value="1"/>
</dbReference>
<dbReference type="RefSeq" id="WP_168519854.1">
    <property type="nucleotide sequence ID" value="NZ_JAAXLS010000027.1"/>
</dbReference>
<dbReference type="InterPro" id="IPR005543">
    <property type="entry name" value="PASTA_dom"/>
</dbReference>
<dbReference type="Pfam" id="PF03793">
    <property type="entry name" value="PASTA"/>
    <property type="match status" value="1"/>
</dbReference>
<sequence length="74" mass="7286">MAEAAPSGFVPGVSGLAFDEATERLAADGYATSSLEQASPTIEAGVVISTLPVAGTHLEPGGTVSAIVSLGWKA</sequence>
<comment type="caution">
    <text evidence="2">The sequence shown here is derived from an EMBL/GenBank/DDBJ whole genome shotgun (WGS) entry which is preliminary data.</text>
</comment>
<reference evidence="2 3" key="1">
    <citation type="submission" date="2020-04" db="EMBL/GenBank/DDBJ databases">
        <title>Novel species.</title>
        <authorList>
            <person name="Teo W.F.A."/>
            <person name="Lipun K."/>
            <person name="Srisuk N."/>
            <person name="Duangmal K."/>
        </authorList>
    </citation>
    <scope>NUCLEOTIDE SEQUENCE [LARGE SCALE GENOMIC DNA]</scope>
    <source>
        <strain evidence="2 3">K13G38</strain>
    </source>
</reference>
<protein>
    <submittedName>
        <fullName evidence="2">PASTA domain-containing protein</fullName>
    </submittedName>
</protein>
<proteinExistence type="predicted"/>
<dbReference type="Proteomes" id="UP000715441">
    <property type="component" value="Unassembled WGS sequence"/>
</dbReference>
<organism evidence="2 3">
    <name type="scientific">Amycolatopsis acididurans</name>
    <dbReference type="NCBI Taxonomy" id="2724524"/>
    <lineage>
        <taxon>Bacteria</taxon>
        <taxon>Bacillati</taxon>
        <taxon>Actinomycetota</taxon>
        <taxon>Actinomycetes</taxon>
        <taxon>Pseudonocardiales</taxon>
        <taxon>Pseudonocardiaceae</taxon>
        <taxon>Amycolatopsis</taxon>
    </lineage>
</organism>
<evidence type="ECO:0000313" key="3">
    <source>
        <dbReference type="Proteomes" id="UP000715441"/>
    </source>
</evidence>
<dbReference type="EMBL" id="JAAXLS010000027">
    <property type="protein sequence ID" value="NKQ56829.1"/>
    <property type="molecule type" value="Genomic_DNA"/>
</dbReference>
<keyword evidence="3" id="KW-1185">Reference proteome</keyword>
<gene>
    <name evidence="2" type="ORF">HFP15_28555</name>
</gene>